<dbReference type="Pfam" id="PF01613">
    <property type="entry name" value="Flavin_Reduct"/>
    <property type="match status" value="1"/>
</dbReference>
<dbReference type="EMBL" id="PJQD01000018">
    <property type="protein sequence ID" value="POY75322.1"/>
    <property type="molecule type" value="Genomic_DNA"/>
</dbReference>
<dbReference type="GO" id="GO:0010181">
    <property type="term" value="F:FMN binding"/>
    <property type="evidence" value="ECO:0007669"/>
    <property type="project" value="InterPro"/>
</dbReference>
<dbReference type="STRING" id="741276.A0A2S5BEY1"/>
<gene>
    <name evidence="4" type="ORF">BMF94_1693</name>
</gene>
<evidence type="ECO:0000313" key="4">
    <source>
        <dbReference type="EMBL" id="POY75322.1"/>
    </source>
</evidence>
<evidence type="ECO:0000313" key="5">
    <source>
        <dbReference type="Proteomes" id="UP000237144"/>
    </source>
</evidence>
<dbReference type="OrthoDB" id="2015405at2759"/>
<protein>
    <recommendedName>
        <fullName evidence="3">Flavin reductase like domain-containing protein</fullName>
    </recommendedName>
</protein>
<dbReference type="InterPro" id="IPR002563">
    <property type="entry name" value="Flavin_Rdtase-like_dom"/>
</dbReference>
<evidence type="ECO:0000259" key="3">
    <source>
        <dbReference type="SMART" id="SM00903"/>
    </source>
</evidence>
<evidence type="ECO:0000256" key="2">
    <source>
        <dbReference type="SAM" id="MobiDB-lite"/>
    </source>
</evidence>
<dbReference type="InterPro" id="IPR012349">
    <property type="entry name" value="Split_barrel_FMN-bd"/>
</dbReference>
<evidence type="ECO:0000256" key="1">
    <source>
        <dbReference type="ARBA" id="ARBA00023002"/>
    </source>
</evidence>
<feature type="compositionally biased region" description="Pro residues" evidence="2">
    <location>
        <begin position="138"/>
        <end position="149"/>
    </location>
</feature>
<dbReference type="SUPFAM" id="SSF50475">
    <property type="entry name" value="FMN-binding split barrel"/>
    <property type="match status" value="1"/>
</dbReference>
<dbReference type="SMART" id="SM00903">
    <property type="entry name" value="Flavin_Reduct"/>
    <property type="match status" value="1"/>
</dbReference>
<comment type="caution">
    <text evidence="4">The sequence shown here is derived from an EMBL/GenBank/DDBJ whole genome shotgun (WGS) entry which is preliminary data.</text>
</comment>
<feature type="region of interest" description="Disordered" evidence="2">
    <location>
        <begin position="136"/>
        <end position="155"/>
    </location>
</feature>
<dbReference type="Gene3D" id="2.30.110.10">
    <property type="entry name" value="Electron Transport, Fmn-binding Protein, Chain A"/>
    <property type="match status" value="1"/>
</dbReference>
<feature type="domain" description="Flavin reductase like" evidence="3">
    <location>
        <begin position="36"/>
        <end position="242"/>
    </location>
</feature>
<keyword evidence="1" id="KW-0560">Oxidoreductase</keyword>
<feature type="region of interest" description="Disordered" evidence="2">
    <location>
        <begin position="56"/>
        <end position="79"/>
    </location>
</feature>
<feature type="region of interest" description="Disordered" evidence="2">
    <location>
        <begin position="265"/>
        <end position="300"/>
    </location>
</feature>
<proteinExistence type="predicted"/>
<dbReference type="GO" id="GO:0042602">
    <property type="term" value="F:riboflavin reductase (NADPH) activity"/>
    <property type="evidence" value="ECO:0007669"/>
    <property type="project" value="TreeGrafter"/>
</dbReference>
<organism evidence="4 5">
    <name type="scientific">Rhodotorula taiwanensis</name>
    <dbReference type="NCBI Taxonomy" id="741276"/>
    <lineage>
        <taxon>Eukaryota</taxon>
        <taxon>Fungi</taxon>
        <taxon>Dikarya</taxon>
        <taxon>Basidiomycota</taxon>
        <taxon>Pucciniomycotina</taxon>
        <taxon>Microbotryomycetes</taxon>
        <taxon>Sporidiobolales</taxon>
        <taxon>Sporidiobolaceae</taxon>
        <taxon>Rhodotorula</taxon>
    </lineage>
</organism>
<reference evidence="4 5" key="1">
    <citation type="journal article" date="2018" name="Front. Microbiol.">
        <title>Prospects for Fungal Bioremediation of Acidic Radioactive Waste Sites: Characterization and Genome Sequence of Rhodotorula taiwanensis MD1149.</title>
        <authorList>
            <person name="Tkavc R."/>
            <person name="Matrosova V.Y."/>
            <person name="Grichenko O.E."/>
            <person name="Gostincar C."/>
            <person name="Volpe R.P."/>
            <person name="Klimenkova P."/>
            <person name="Gaidamakova E.K."/>
            <person name="Zhou C.E."/>
            <person name="Stewart B.J."/>
            <person name="Lyman M.G."/>
            <person name="Malfatti S.A."/>
            <person name="Rubinfeld B."/>
            <person name="Courtot M."/>
            <person name="Singh J."/>
            <person name="Dalgard C.L."/>
            <person name="Hamilton T."/>
            <person name="Frey K.G."/>
            <person name="Gunde-Cimerman N."/>
            <person name="Dugan L."/>
            <person name="Daly M.J."/>
        </authorList>
    </citation>
    <scope>NUCLEOTIDE SEQUENCE [LARGE SCALE GENOMIC DNA]</scope>
    <source>
        <strain evidence="4 5">MD1149</strain>
    </source>
</reference>
<dbReference type="AlphaFoldDB" id="A0A2S5BEY1"/>
<dbReference type="PANTHER" id="PTHR30466">
    <property type="entry name" value="FLAVIN REDUCTASE"/>
    <property type="match status" value="1"/>
</dbReference>
<name>A0A2S5BEY1_9BASI</name>
<keyword evidence="5" id="KW-1185">Reference proteome</keyword>
<sequence>MSPRIRTPLRPWLSRLYSTSPSGPRSLPSPLQRELFRRVAQPVAVITAHIPELAETPAGLGRSRGASRKSSKEPHNHGATLSSLASISLSPPLVSFSLRLPSRLATFLSSEEEPAFSVHLLSTEQESIARAFARQAPLPAPSRPSPPPDLVASRTAQGPIQAALPPFPPRLFAELDERSLGSMTCRVVRQLPLAALDSTAAEPISPEQPRSELFIAQVEDVRLGHSQEGAASLLYWDQRYAGVANPGKGSAAHCIRVTYTATHRHRNDTPAAETVQKPHVNGRPARLGSSGTAGWRRLHT</sequence>
<dbReference type="PANTHER" id="PTHR30466:SF1">
    <property type="entry name" value="FMN REDUCTASE (NADH) RUTF"/>
    <property type="match status" value="1"/>
</dbReference>
<dbReference type="InterPro" id="IPR050268">
    <property type="entry name" value="NADH-dep_flavin_reductase"/>
</dbReference>
<accession>A0A2S5BEY1</accession>
<dbReference type="Proteomes" id="UP000237144">
    <property type="component" value="Unassembled WGS sequence"/>
</dbReference>